<evidence type="ECO:0000256" key="2">
    <source>
        <dbReference type="ARBA" id="ARBA00022448"/>
    </source>
</evidence>
<keyword evidence="11" id="KW-0675">Receptor</keyword>
<dbReference type="GO" id="GO:0044718">
    <property type="term" value="P:siderophore transmembrane transport"/>
    <property type="evidence" value="ECO:0007669"/>
    <property type="project" value="TreeGrafter"/>
</dbReference>
<keyword evidence="2" id="KW-0813">Transport</keyword>
<evidence type="ECO:0000256" key="3">
    <source>
        <dbReference type="ARBA" id="ARBA00022692"/>
    </source>
</evidence>
<protein>
    <submittedName>
        <fullName evidence="11">Outer membrane receptor proteins, mostly Fe transport</fullName>
    </submittedName>
</protein>
<evidence type="ECO:0000256" key="6">
    <source>
        <dbReference type="ARBA" id="ARBA00023077"/>
    </source>
</evidence>
<evidence type="ECO:0000256" key="1">
    <source>
        <dbReference type="ARBA" id="ARBA00004571"/>
    </source>
</evidence>
<dbReference type="PROSITE" id="PS52016">
    <property type="entry name" value="TONB_DEPENDENT_REC_3"/>
    <property type="match status" value="1"/>
</dbReference>
<dbReference type="InterPro" id="IPR039426">
    <property type="entry name" value="TonB-dep_rcpt-like"/>
</dbReference>
<dbReference type="InterPro" id="IPR000531">
    <property type="entry name" value="Beta-barrel_TonB"/>
</dbReference>
<evidence type="ECO:0000256" key="8">
    <source>
        <dbReference type="ARBA" id="ARBA00023237"/>
    </source>
</evidence>
<dbReference type="Gene3D" id="2.170.130.10">
    <property type="entry name" value="TonB-dependent receptor, plug domain"/>
    <property type="match status" value="1"/>
</dbReference>
<dbReference type="GO" id="GO:0015344">
    <property type="term" value="F:siderophore uptake transmembrane transporter activity"/>
    <property type="evidence" value="ECO:0007669"/>
    <property type="project" value="TreeGrafter"/>
</dbReference>
<evidence type="ECO:0000313" key="11">
    <source>
        <dbReference type="EMBL" id="VAX11437.1"/>
    </source>
</evidence>
<dbReference type="GO" id="GO:0009279">
    <property type="term" value="C:cell outer membrane"/>
    <property type="evidence" value="ECO:0007669"/>
    <property type="project" value="UniProtKB-SubCell"/>
</dbReference>
<keyword evidence="7" id="KW-0472">Membrane</keyword>
<dbReference type="EMBL" id="UOFX01000085">
    <property type="protein sequence ID" value="VAX11437.1"/>
    <property type="molecule type" value="Genomic_DNA"/>
</dbReference>
<accession>A0A3B1C3E9</accession>
<feature type="domain" description="TonB-dependent receptor plug" evidence="10">
    <location>
        <begin position="85"/>
        <end position="192"/>
    </location>
</feature>
<dbReference type="AlphaFoldDB" id="A0A3B1C3E9"/>
<proteinExistence type="predicted"/>
<dbReference type="InterPro" id="IPR012910">
    <property type="entry name" value="Plug_dom"/>
</dbReference>
<dbReference type="Pfam" id="PF07715">
    <property type="entry name" value="Plug"/>
    <property type="match status" value="1"/>
</dbReference>
<evidence type="ECO:0000259" key="10">
    <source>
        <dbReference type="Pfam" id="PF07715"/>
    </source>
</evidence>
<feature type="domain" description="TonB-dependent receptor-like beta-barrel" evidence="9">
    <location>
        <begin position="327"/>
        <end position="767"/>
    </location>
</feature>
<keyword evidence="3" id="KW-0812">Transmembrane</keyword>
<evidence type="ECO:0000256" key="4">
    <source>
        <dbReference type="ARBA" id="ARBA00022729"/>
    </source>
</evidence>
<sequence>MPRGIKSHSKGLFIALVSPPDSMSMTIYKLKARMFMILQKIPLAFALTFTFLPSASTTAETTSQLDELVVEGESTRIQTTHYTSPSTRITDIEAESISVTTVEDFIKYEPSIVVRKRYVGDSNGTVAMRGSNMFQTTRTMVYADGLPLHYLLQTRFSGAPRWSLVAPDETQAVEVVYGPFSAEYSGNAMGGAINIETKLPQERGFHAEASYFAQDYEHLGTNKSFEGNREFFSYGDKYGDLSFYLFHSRLENESQPQSIRYNTSKAIAGGETAVTGAFAGQSSTGGSIINYADSGGEDVVTNLTKLKLGYEFGNWLARFTVAYEDRDKDTNPNNYLVDGAGNPFWSGEASFNGRAVTVRRSHFAVSDQNRETLLVGVGLEGLLGASSWMVDANFSYFEVLEDETHKSDENPADPTYDRSGRVTEFDDTGWETFAFKAYTGRFLGRNDMNFVGGYHYDHYSLETHSYNSSNYTAGDKTSRRQSTGGDTFTHAVFAQWGWDFAPAWDVALGTRYEYWKMEDGFYYKWGGDMEDYKDRTERGFSPKFSLGFTPEGLWKYRYSLAKAYRFPIVEELYKNEEATDSTSIADADLDPEIGIHHNLMAERKIPGGFLRVNIYHEVIDDVIFQQRITLPDSSTVSSFLPIDEVTTTGVEFIVQQSQVFDTNLDVRFNVTYTDSEVTEHDADPSVEGNDFPRMPNWRSNLLLTYHVNAMWDLSTGVRYADNSYGQLDNTDDIDNVYGAQDNYTFVDLKVNFRPTRESRIGLGIDNVTNEKAFVFHPWPQRSVYLEGSIDF</sequence>
<evidence type="ECO:0000256" key="5">
    <source>
        <dbReference type="ARBA" id="ARBA00023065"/>
    </source>
</evidence>
<gene>
    <name evidence="11" type="ORF">MNBD_GAMMA26-2506</name>
</gene>
<dbReference type="InterPro" id="IPR036942">
    <property type="entry name" value="Beta-barrel_TonB_sf"/>
</dbReference>
<dbReference type="InterPro" id="IPR037066">
    <property type="entry name" value="Plug_dom_sf"/>
</dbReference>
<keyword evidence="8" id="KW-0998">Cell outer membrane</keyword>
<dbReference type="SUPFAM" id="SSF56935">
    <property type="entry name" value="Porins"/>
    <property type="match status" value="1"/>
</dbReference>
<evidence type="ECO:0000259" key="9">
    <source>
        <dbReference type="Pfam" id="PF00593"/>
    </source>
</evidence>
<comment type="subcellular location">
    <subcellularLocation>
        <location evidence="1">Cell outer membrane</location>
        <topology evidence="1">Multi-pass membrane protein</topology>
    </subcellularLocation>
</comment>
<reference evidence="11" key="1">
    <citation type="submission" date="2018-06" db="EMBL/GenBank/DDBJ databases">
        <authorList>
            <person name="Zhirakovskaya E."/>
        </authorList>
    </citation>
    <scope>NUCLEOTIDE SEQUENCE</scope>
</reference>
<organism evidence="11">
    <name type="scientific">hydrothermal vent metagenome</name>
    <dbReference type="NCBI Taxonomy" id="652676"/>
    <lineage>
        <taxon>unclassified sequences</taxon>
        <taxon>metagenomes</taxon>
        <taxon>ecological metagenomes</taxon>
    </lineage>
</organism>
<dbReference type="Pfam" id="PF00593">
    <property type="entry name" value="TonB_dep_Rec_b-barrel"/>
    <property type="match status" value="1"/>
</dbReference>
<name>A0A3B1C3E9_9ZZZZ</name>
<dbReference type="Gene3D" id="2.40.170.20">
    <property type="entry name" value="TonB-dependent receptor, beta-barrel domain"/>
    <property type="match status" value="1"/>
</dbReference>
<keyword evidence="5" id="KW-0406">Ion transport</keyword>
<evidence type="ECO:0000256" key="7">
    <source>
        <dbReference type="ARBA" id="ARBA00023136"/>
    </source>
</evidence>
<keyword evidence="6" id="KW-0798">TonB box</keyword>
<dbReference type="PANTHER" id="PTHR30069:SF53">
    <property type="entry name" value="COLICIN I RECEPTOR-RELATED"/>
    <property type="match status" value="1"/>
</dbReference>
<dbReference type="PANTHER" id="PTHR30069">
    <property type="entry name" value="TONB-DEPENDENT OUTER MEMBRANE RECEPTOR"/>
    <property type="match status" value="1"/>
</dbReference>
<keyword evidence="4" id="KW-0732">Signal</keyword>